<reference evidence="2" key="1">
    <citation type="journal article" date="2022" name="bioRxiv">
        <title>Sequencing and chromosome-scale assembly of the giantPleurodeles waltlgenome.</title>
        <authorList>
            <person name="Brown T."/>
            <person name="Elewa A."/>
            <person name="Iarovenko S."/>
            <person name="Subramanian E."/>
            <person name="Araus A.J."/>
            <person name="Petzold A."/>
            <person name="Susuki M."/>
            <person name="Suzuki K.-i.T."/>
            <person name="Hayashi T."/>
            <person name="Toyoda A."/>
            <person name="Oliveira C."/>
            <person name="Osipova E."/>
            <person name="Leigh N.D."/>
            <person name="Simon A."/>
            <person name="Yun M.H."/>
        </authorList>
    </citation>
    <scope>NUCLEOTIDE SEQUENCE</scope>
    <source>
        <strain evidence="2">20211129_DDA</strain>
        <tissue evidence="2">Liver</tissue>
    </source>
</reference>
<comment type="caution">
    <text evidence="2">The sequence shown here is derived from an EMBL/GenBank/DDBJ whole genome shotgun (WGS) entry which is preliminary data.</text>
</comment>
<organism evidence="2 3">
    <name type="scientific">Pleurodeles waltl</name>
    <name type="common">Iberian ribbed newt</name>
    <dbReference type="NCBI Taxonomy" id="8319"/>
    <lineage>
        <taxon>Eukaryota</taxon>
        <taxon>Metazoa</taxon>
        <taxon>Chordata</taxon>
        <taxon>Craniata</taxon>
        <taxon>Vertebrata</taxon>
        <taxon>Euteleostomi</taxon>
        <taxon>Amphibia</taxon>
        <taxon>Batrachia</taxon>
        <taxon>Caudata</taxon>
        <taxon>Salamandroidea</taxon>
        <taxon>Salamandridae</taxon>
        <taxon>Pleurodelinae</taxon>
        <taxon>Pleurodeles</taxon>
    </lineage>
</organism>
<feature type="region of interest" description="Disordered" evidence="1">
    <location>
        <begin position="1"/>
        <end position="70"/>
    </location>
</feature>
<dbReference type="EMBL" id="JANPWB010000011">
    <property type="protein sequence ID" value="KAJ1125156.1"/>
    <property type="molecule type" value="Genomic_DNA"/>
</dbReference>
<dbReference type="Proteomes" id="UP001066276">
    <property type="component" value="Chromosome 7"/>
</dbReference>
<dbReference type="AlphaFoldDB" id="A0AAV7PCI7"/>
<proteinExistence type="predicted"/>
<evidence type="ECO:0000256" key="1">
    <source>
        <dbReference type="SAM" id="MobiDB-lite"/>
    </source>
</evidence>
<keyword evidence="3" id="KW-1185">Reference proteome</keyword>
<evidence type="ECO:0000313" key="2">
    <source>
        <dbReference type="EMBL" id="KAJ1125156.1"/>
    </source>
</evidence>
<name>A0AAV7PCI7_PLEWA</name>
<feature type="compositionally biased region" description="Polar residues" evidence="1">
    <location>
        <begin position="32"/>
        <end position="41"/>
    </location>
</feature>
<sequence length="70" mass="6890">MGVPKPGPARDLAWGPAAAPELEREGEASSGPEDSQASAAQGTAGWRKGAPAPGPARGPGSGRGSLNRQT</sequence>
<accession>A0AAV7PCI7</accession>
<gene>
    <name evidence="2" type="ORF">NDU88_003593</name>
</gene>
<evidence type="ECO:0000313" key="3">
    <source>
        <dbReference type="Proteomes" id="UP001066276"/>
    </source>
</evidence>
<protein>
    <submittedName>
        <fullName evidence="2">Uncharacterized protein</fullName>
    </submittedName>
</protein>